<keyword evidence="5" id="KW-0333">Golgi apparatus</keyword>
<keyword evidence="5" id="KW-0472">Membrane</keyword>
<dbReference type="EMBL" id="UYSU01032360">
    <property type="protein sequence ID" value="VDL89251.1"/>
    <property type="molecule type" value="Genomic_DNA"/>
</dbReference>
<keyword evidence="3 5" id="KW-0328">Glycosyltransferase</keyword>
<feature type="domain" description="Fucosyltransferase C-terminal" evidence="6">
    <location>
        <begin position="33"/>
        <end position="93"/>
    </location>
</feature>
<dbReference type="OrthoDB" id="427096at2759"/>
<evidence type="ECO:0000313" key="8">
    <source>
        <dbReference type="Proteomes" id="UP000275846"/>
    </source>
</evidence>
<name>A0A183SF68_SCHSO</name>
<evidence type="ECO:0000256" key="4">
    <source>
        <dbReference type="ARBA" id="ARBA00022679"/>
    </source>
</evidence>
<accession>A0A183SF68</accession>
<keyword evidence="8" id="KW-1185">Reference proteome</keyword>
<organism evidence="9">
    <name type="scientific">Schistocephalus solidus</name>
    <name type="common">Tapeworm</name>
    <dbReference type="NCBI Taxonomy" id="70667"/>
    <lineage>
        <taxon>Eukaryota</taxon>
        <taxon>Metazoa</taxon>
        <taxon>Spiralia</taxon>
        <taxon>Lophotrochozoa</taxon>
        <taxon>Platyhelminthes</taxon>
        <taxon>Cestoda</taxon>
        <taxon>Eucestoda</taxon>
        <taxon>Diphyllobothriidea</taxon>
        <taxon>Diphyllobothriidae</taxon>
        <taxon>Schistocephalus</taxon>
    </lineage>
</organism>
<dbReference type="UniPathway" id="UPA00378"/>
<comment type="pathway">
    <text evidence="1">Protein modification; protein glycosylation.</text>
</comment>
<dbReference type="GO" id="GO:0046920">
    <property type="term" value="F:alpha-(1-&gt;3)-fucosyltransferase activity"/>
    <property type="evidence" value="ECO:0007669"/>
    <property type="project" value="TreeGrafter"/>
</dbReference>
<gene>
    <name evidence="7" type="ORF">SSLN_LOCUS2866</name>
</gene>
<evidence type="ECO:0000313" key="9">
    <source>
        <dbReference type="WBParaSite" id="SSLN_0000296101-mRNA-1"/>
    </source>
</evidence>
<dbReference type="Proteomes" id="UP000275846">
    <property type="component" value="Unassembled WGS sequence"/>
</dbReference>
<evidence type="ECO:0000256" key="5">
    <source>
        <dbReference type="RuleBase" id="RU003832"/>
    </source>
</evidence>
<dbReference type="InterPro" id="IPR055270">
    <property type="entry name" value="Glyco_tran_10_C"/>
</dbReference>
<evidence type="ECO:0000313" key="7">
    <source>
        <dbReference type="EMBL" id="VDL89251.1"/>
    </source>
</evidence>
<keyword evidence="5" id="KW-0812">Transmembrane</keyword>
<evidence type="ECO:0000256" key="2">
    <source>
        <dbReference type="ARBA" id="ARBA00008919"/>
    </source>
</evidence>
<dbReference type="AlphaFoldDB" id="A0A183SF68"/>
<dbReference type="Gene3D" id="3.40.50.11660">
    <property type="entry name" value="Glycosyl transferase family 10, C-terminal domain"/>
    <property type="match status" value="1"/>
</dbReference>
<evidence type="ECO:0000256" key="1">
    <source>
        <dbReference type="ARBA" id="ARBA00004922"/>
    </source>
</evidence>
<dbReference type="PANTHER" id="PTHR11929">
    <property type="entry name" value="ALPHA- 1,3 -FUCOSYLTRANSFERASE"/>
    <property type="match status" value="1"/>
</dbReference>
<sequence length="101" mass="11220">MSQLKSKLPWSSLQLLRLQSPILSAVTKASFCLTSVGMVPIVIGGSPEDYYRIAPPNSYIHIGQFPTLGKLAEFIHYLDRNDTAYSAYFAWKALGTLKVNL</sequence>
<dbReference type="EC" id="2.4.1.-" evidence="5"/>
<reference evidence="9" key="1">
    <citation type="submission" date="2016-06" db="UniProtKB">
        <authorList>
            <consortium name="WormBaseParasite"/>
        </authorList>
    </citation>
    <scope>IDENTIFICATION</scope>
</reference>
<dbReference type="GO" id="GO:0032580">
    <property type="term" value="C:Golgi cisterna membrane"/>
    <property type="evidence" value="ECO:0007669"/>
    <property type="project" value="UniProtKB-SubCell"/>
</dbReference>
<dbReference type="WBParaSite" id="SSLN_0000296101-mRNA-1">
    <property type="protein sequence ID" value="SSLN_0000296101-mRNA-1"/>
    <property type="gene ID" value="SSLN_0000296101"/>
</dbReference>
<dbReference type="InterPro" id="IPR038577">
    <property type="entry name" value="GT10-like_C_sf"/>
</dbReference>
<comment type="subcellular location">
    <subcellularLocation>
        <location evidence="5">Golgi apparatus</location>
        <location evidence="5">Golgi stack membrane</location>
        <topology evidence="5">Single-pass type II membrane protein</topology>
    </subcellularLocation>
</comment>
<evidence type="ECO:0000259" key="6">
    <source>
        <dbReference type="Pfam" id="PF00852"/>
    </source>
</evidence>
<evidence type="ECO:0000256" key="3">
    <source>
        <dbReference type="ARBA" id="ARBA00022676"/>
    </source>
</evidence>
<protein>
    <recommendedName>
        <fullName evidence="5">Fucosyltransferase</fullName>
        <ecNumber evidence="5">2.4.1.-</ecNumber>
    </recommendedName>
</protein>
<dbReference type="SUPFAM" id="SSF53756">
    <property type="entry name" value="UDP-Glycosyltransferase/glycogen phosphorylase"/>
    <property type="match status" value="1"/>
</dbReference>
<dbReference type="Pfam" id="PF00852">
    <property type="entry name" value="Glyco_transf_10"/>
    <property type="match status" value="1"/>
</dbReference>
<comment type="similarity">
    <text evidence="2 5">Belongs to the glycosyltransferase 10 family.</text>
</comment>
<proteinExistence type="inferred from homology"/>
<reference evidence="7 8" key="2">
    <citation type="submission" date="2018-11" db="EMBL/GenBank/DDBJ databases">
        <authorList>
            <consortium name="Pathogen Informatics"/>
        </authorList>
    </citation>
    <scope>NUCLEOTIDE SEQUENCE [LARGE SCALE GENOMIC DNA]</scope>
    <source>
        <strain evidence="7 8">NST_G2</strain>
    </source>
</reference>
<dbReference type="STRING" id="70667.A0A183SF68"/>
<dbReference type="PANTHER" id="PTHR11929:SF145">
    <property type="entry name" value="ALPHA-(1,3)-FUCOSYLTRANSFERASE FUT-1"/>
    <property type="match status" value="1"/>
</dbReference>
<keyword evidence="4 5" id="KW-0808">Transferase</keyword>
<dbReference type="InterPro" id="IPR001503">
    <property type="entry name" value="Glyco_trans_10"/>
</dbReference>